<proteinExistence type="predicted"/>
<dbReference type="RefSeq" id="WP_171594563.1">
    <property type="nucleotide sequence ID" value="NZ_RZNH01000006.1"/>
</dbReference>
<dbReference type="Proteomes" id="UP000732105">
    <property type="component" value="Unassembled WGS sequence"/>
</dbReference>
<sequence length="364" mass="42335">MKPLNLCLSIDYELFGSGRGDVFTHIIEPTNRMLAICCKNGIKLSIFFEIVEYWKLKENYESGERMGYDKNPAEAMAKQIRKAHQMGHDVQLHLHPQWIDAKYENGEWKLNMKYWRLPEVPDRANDEISMGLGELIRKAKEDLEAILKPVNPDYTCNVLRAGAYNIDPSERLLKVLKENGFIADTSVYYGGKADNNLSRYDYTNIKNDVPYWFTNGSLLSASNNHMEFLELPVFAKQIRRIRKYDLIRVRSALKNKANSIEKFKNNSVKKSKWETFKYLLDKESITWDFCLFSKSKMRKFLKAAYQANKSSNVSFHPFVLVGHPKDFYYPDAIDYLARKASAGKLKFFTISEVISQIKKTHTQK</sequence>
<protein>
    <recommendedName>
        <fullName evidence="3">NodB homology domain-containing protein</fullName>
    </recommendedName>
</protein>
<dbReference type="Gene3D" id="3.20.20.370">
    <property type="entry name" value="Glycoside hydrolase/deacetylase"/>
    <property type="match status" value="1"/>
</dbReference>
<gene>
    <name evidence="1" type="ORF">ELS83_05600</name>
</gene>
<comment type="caution">
    <text evidence="1">The sequence shown here is derived from an EMBL/GenBank/DDBJ whole genome shotgun (WGS) entry which is preliminary data.</text>
</comment>
<accession>A0ABX1WTM7</accession>
<dbReference type="SUPFAM" id="SSF88713">
    <property type="entry name" value="Glycoside hydrolase/deacetylase"/>
    <property type="match status" value="1"/>
</dbReference>
<reference evidence="1 2" key="1">
    <citation type="submission" date="2018-12" db="EMBL/GenBank/DDBJ databases">
        <title>Marinifilum JC070 sp. nov., a marine bacterium isolated from Yongle Blue Hole in the South China Sea.</title>
        <authorList>
            <person name="Fu T."/>
        </authorList>
    </citation>
    <scope>NUCLEOTIDE SEQUENCE [LARGE SCALE GENOMIC DNA]</scope>
    <source>
        <strain evidence="1 2">JC070</strain>
    </source>
</reference>
<organism evidence="1 2">
    <name type="scientific">Marinifilum caeruleilacunae</name>
    <dbReference type="NCBI Taxonomy" id="2499076"/>
    <lineage>
        <taxon>Bacteria</taxon>
        <taxon>Pseudomonadati</taxon>
        <taxon>Bacteroidota</taxon>
        <taxon>Bacteroidia</taxon>
        <taxon>Marinilabiliales</taxon>
        <taxon>Marinifilaceae</taxon>
    </lineage>
</organism>
<evidence type="ECO:0000313" key="1">
    <source>
        <dbReference type="EMBL" id="NOU59285.1"/>
    </source>
</evidence>
<dbReference type="EMBL" id="RZNH01000006">
    <property type="protein sequence ID" value="NOU59285.1"/>
    <property type="molecule type" value="Genomic_DNA"/>
</dbReference>
<evidence type="ECO:0008006" key="3">
    <source>
        <dbReference type="Google" id="ProtNLM"/>
    </source>
</evidence>
<keyword evidence="2" id="KW-1185">Reference proteome</keyword>
<name>A0ABX1WTM7_9BACT</name>
<dbReference type="InterPro" id="IPR011330">
    <property type="entry name" value="Glyco_hydro/deAcase_b/a-brl"/>
</dbReference>
<evidence type="ECO:0000313" key="2">
    <source>
        <dbReference type="Proteomes" id="UP000732105"/>
    </source>
</evidence>